<gene>
    <name evidence="1" type="ORF">Mal52_60240</name>
</gene>
<dbReference type="PANTHER" id="PTHR43737:SF1">
    <property type="entry name" value="DUF1501 DOMAIN-CONTAINING PROTEIN"/>
    <property type="match status" value="1"/>
</dbReference>
<reference evidence="1 2" key="1">
    <citation type="submission" date="2019-02" db="EMBL/GenBank/DDBJ databases">
        <title>Deep-cultivation of Planctomycetes and their phenomic and genomic characterization uncovers novel biology.</title>
        <authorList>
            <person name="Wiegand S."/>
            <person name="Jogler M."/>
            <person name="Boedeker C."/>
            <person name="Pinto D."/>
            <person name="Vollmers J."/>
            <person name="Rivas-Marin E."/>
            <person name="Kohn T."/>
            <person name="Peeters S.H."/>
            <person name="Heuer A."/>
            <person name="Rast P."/>
            <person name="Oberbeckmann S."/>
            <person name="Bunk B."/>
            <person name="Jeske O."/>
            <person name="Meyerdierks A."/>
            <person name="Storesund J.E."/>
            <person name="Kallscheuer N."/>
            <person name="Luecker S."/>
            <person name="Lage O.M."/>
            <person name="Pohl T."/>
            <person name="Merkel B.J."/>
            <person name="Hornburger P."/>
            <person name="Mueller R.-W."/>
            <person name="Bruemmer F."/>
            <person name="Labrenz M."/>
            <person name="Spormann A.M."/>
            <person name="Op den Camp H."/>
            <person name="Overmann J."/>
            <person name="Amann R."/>
            <person name="Jetten M.S.M."/>
            <person name="Mascher T."/>
            <person name="Medema M.H."/>
            <person name="Devos D.P."/>
            <person name="Kaster A.-K."/>
            <person name="Ovreas L."/>
            <person name="Rohde M."/>
            <person name="Galperin M.Y."/>
            <person name="Jogler C."/>
        </authorList>
    </citation>
    <scope>NUCLEOTIDE SEQUENCE [LARGE SCALE GENOMIC DNA]</scope>
    <source>
        <strain evidence="1 2">Mal52</strain>
    </source>
</reference>
<dbReference type="InterPro" id="IPR006311">
    <property type="entry name" value="TAT_signal"/>
</dbReference>
<name>A0A517ZYE2_9PLAN</name>
<keyword evidence="2" id="KW-1185">Reference proteome</keyword>
<evidence type="ECO:0000313" key="1">
    <source>
        <dbReference type="EMBL" id="QDU47492.1"/>
    </source>
</evidence>
<dbReference type="SUPFAM" id="SSF53649">
    <property type="entry name" value="Alkaline phosphatase-like"/>
    <property type="match status" value="1"/>
</dbReference>
<dbReference type="KEGG" id="sdyn:Mal52_60240"/>
<dbReference type="PROSITE" id="PS51318">
    <property type="entry name" value="TAT"/>
    <property type="match status" value="1"/>
</dbReference>
<dbReference type="EMBL" id="CP036276">
    <property type="protein sequence ID" value="QDU47492.1"/>
    <property type="molecule type" value="Genomic_DNA"/>
</dbReference>
<dbReference type="PANTHER" id="PTHR43737">
    <property type="entry name" value="BLL7424 PROTEIN"/>
    <property type="match status" value="1"/>
</dbReference>
<dbReference type="InterPro" id="IPR010869">
    <property type="entry name" value="DUF1501"/>
</dbReference>
<dbReference type="Proteomes" id="UP000319383">
    <property type="component" value="Chromosome"/>
</dbReference>
<organism evidence="1 2">
    <name type="scientific">Symmachiella dynata</name>
    <dbReference type="NCBI Taxonomy" id="2527995"/>
    <lineage>
        <taxon>Bacteria</taxon>
        <taxon>Pseudomonadati</taxon>
        <taxon>Planctomycetota</taxon>
        <taxon>Planctomycetia</taxon>
        <taxon>Planctomycetales</taxon>
        <taxon>Planctomycetaceae</taxon>
        <taxon>Symmachiella</taxon>
    </lineage>
</organism>
<accession>A0A517ZYE2</accession>
<dbReference type="RefSeq" id="WP_145380303.1">
    <property type="nucleotide sequence ID" value="NZ_CP036276.1"/>
</dbReference>
<proteinExistence type="predicted"/>
<sequence>MSRPSCHEFRTSSRLNRRDLLQAGALSLLGAGLPGSARAAEAGSGPVGFGSAKACIFLFMWGGPSQLETFDPKPHAPSEVRGEFNPIDTAAPGVQICELFQNLSQQMDKVAVVRSLNHTDPAHLSSGHATLTGHWAPVINSDAAPPSEKDTPHMGSMMSRLRPMPATLPSFVTMPWLALHPAAPGGRAPGQHGGWLGHKFDPFLVTGDPSKPDWNVPALRLIDGMSVDRLRDRRALLGNIDAQRAALDRSAQVVDVAGQQQQAFQLLGSDRTRQAFDLNGEPDAVRDRYGRNLHGQCVLMARRLVERGVPFVSINWHNDGRNFWDTHGNNFNRMKNDLVPPADQALSTLLVDLEERGLLDETIVAWVGEFGRNPKIDSNNAGRNHWPRCYNGLLAGGGIRGGQVYGRSDAQAAAPKDNPVSPLDFAATIYHALGIPEELMVPDRSGRPQFVYTGHPMLPLFA</sequence>
<evidence type="ECO:0000313" key="2">
    <source>
        <dbReference type="Proteomes" id="UP000319383"/>
    </source>
</evidence>
<dbReference type="InterPro" id="IPR017850">
    <property type="entry name" value="Alkaline_phosphatase_core_sf"/>
</dbReference>
<dbReference type="AlphaFoldDB" id="A0A517ZYE2"/>
<dbReference type="Gene3D" id="3.40.720.10">
    <property type="entry name" value="Alkaline Phosphatase, subunit A"/>
    <property type="match status" value="1"/>
</dbReference>
<dbReference type="Pfam" id="PF07394">
    <property type="entry name" value="DUF1501"/>
    <property type="match status" value="1"/>
</dbReference>
<protein>
    <submittedName>
        <fullName evidence="1">Sulfatase</fullName>
    </submittedName>
</protein>